<dbReference type="EMBL" id="JAHLPM010000018">
    <property type="protein sequence ID" value="MBU5439714.1"/>
    <property type="molecule type" value="Genomic_DNA"/>
</dbReference>
<proteinExistence type="predicted"/>
<reference evidence="2 3" key="1">
    <citation type="submission" date="2021-06" db="EMBL/GenBank/DDBJ databases">
        <authorList>
            <person name="Sun Q."/>
            <person name="Li D."/>
        </authorList>
    </citation>
    <scope>NUCLEOTIDE SEQUENCE [LARGE SCALE GENOMIC DNA]</scope>
    <source>
        <strain evidence="2 3">MSJ-40</strain>
    </source>
</reference>
<accession>A0ABS6EAD1</accession>
<evidence type="ECO:0000313" key="2">
    <source>
        <dbReference type="EMBL" id="MBU5439714.1"/>
    </source>
</evidence>
<name>A0ABS6EAD1_9FIRM</name>
<dbReference type="Pfam" id="PF11738">
    <property type="entry name" value="DUF3298"/>
    <property type="match status" value="1"/>
</dbReference>
<organism evidence="2 3">
    <name type="scientific">Tissierella simiarum</name>
    <dbReference type="NCBI Taxonomy" id="2841534"/>
    <lineage>
        <taxon>Bacteria</taxon>
        <taxon>Bacillati</taxon>
        <taxon>Bacillota</taxon>
        <taxon>Tissierellia</taxon>
        <taxon>Tissierellales</taxon>
        <taxon>Tissierellaceae</taxon>
        <taxon>Tissierella</taxon>
    </lineage>
</organism>
<dbReference type="InterPro" id="IPR032774">
    <property type="entry name" value="WG_beta_rep"/>
</dbReference>
<keyword evidence="3" id="KW-1185">Reference proteome</keyword>
<feature type="domain" description="DUF3298" evidence="1">
    <location>
        <begin position="507"/>
        <end position="584"/>
    </location>
</feature>
<dbReference type="PROSITE" id="PS51257">
    <property type="entry name" value="PROKAR_LIPOPROTEIN"/>
    <property type="match status" value="1"/>
</dbReference>
<dbReference type="RefSeq" id="WP_216521508.1">
    <property type="nucleotide sequence ID" value="NZ_JAHLPM010000018.1"/>
</dbReference>
<dbReference type="PANTHER" id="PTHR37841:SF1">
    <property type="entry name" value="DUF3298 DOMAIN-CONTAINING PROTEIN"/>
    <property type="match status" value="1"/>
</dbReference>
<dbReference type="Pfam" id="PF14903">
    <property type="entry name" value="WG_beta_rep"/>
    <property type="match status" value="5"/>
</dbReference>
<protein>
    <submittedName>
        <fullName evidence="2">WG repeat-containing protein</fullName>
    </submittedName>
</protein>
<dbReference type="Proteomes" id="UP000749471">
    <property type="component" value="Unassembled WGS sequence"/>
</dbReference>
<dbReference type="InterPro" id="IPR021729">
    <property type="entry name" value="DUF3298"/>
</dbReference>
<comment type="caution">
    <text evidence="2">The sequence shown here is derived from an EMBL/GenBank/DDBJ whole genome shotgun (WGS) entry which is preliminary data.</text>
</comment>
<evidence type="ECO:0000313" key="3">
    <source>
        <dbReference type="Proteomes" id="UP000749471"/>
    </source>
</evidence>
<gene>
    <name evidence="2" type="ORF">KQI42_16995</name>
</gene>
<evidence type="ECO:0000259" key="1">
    <source>
        <dbReference type="Pfam" id="PF11738"/>
    </source>
</evidence>
<sequence>MKRGILLALAVIIAISLIGCVNKTEEKEIISLYPAYKVDGNFKYWGYMDEKGEFKINPKYDAALDFTEEGLAKVQKENLIGVVDKEGKEILPTAFQGVSNFENGFITAYRGNEFFIFNYKGEQKFSTKDYAFLGSHKDGLFLVAKQIDKNNVKMGFIDENGKEVIEPKYDRVWDFYNDKALVQEGEGKYKIIDKSGKTIKEFSYSYMAPDEKNETYLFKDENQLYGYLNRDGEILVEPKFESATVFEDGYANVLKKTENNILWGAINEKGEYIVEPEYTNLINLGKGFFGISQVEDGSTTVKYAIINPKGETITGFDYYNVGGREGLIKNDIISVYDGEKTYALNLKGEKVNEVPEIVGRGEVAFNGKVTRAYIDGRMIYYNDKEKTIWEEDNTYVLREDAKVLEKKYTSGKDITIYYPVIEGLSDKKVEDNINKEIYKIFVTDVENSLNKEGNIGYVNTDYRVKRNNDLLFIHKSSSYHMEDAAHDLSLEESFHISLRNGTFFQLKDLFKEGSDYIGVLSNIIKSQMERRNNEGTGMFIVDDFKSIREDQGFMIQKDRIEIYFQPYEVTSYAEGFPKFAISYNDIMDILDTNSDFWWTFMSSRGF</sequence>
<dbReference type="PANTHER" id="PTHR37841">
    <property type="entry name" value="GLR2918 PROTEIN"/>
    <property type="match status" value="1"/>
</dbReference>